<evidence type="ECO:0000256" key="11">
    <source>
        <dbReference type="ARBA" id="ARBA00023012"/>
    </source>
</evidence>
<dbReference type="Proteomes" id="UP000275076">
    <property type="component" value="Unassembled WGS sequence"/>
</dbReference>
<dbReference type="Gene3D" id="6.10.340.10">
    <property type="match status" value="1"/>
</dbReference>
<evidence type="ECO:0000256" key="9">
    <source>
        <dbReference type="ARBA" id="ARBA00022840"/>
    </source>
</evidence>
<keyword evidence="3 13" id="KW-1003">Cell membrane</keyword>
<keyword evidence="10 14" id="KW-1133">Transmembrane helix</keyword>
<evidence type="ECO:0000256" key="12">
    <source>
        <dbReference type="ARBA" id="ARBA00023136"/>
    </source>
</evidence>
<keyword evidence="4" id="KW-0597">Phosphoprotein</keyword>
<dbReference type="PANTHER" id="PTHR24421:SF37">
    <property type="entry name" value="SENSOR HISTIDINE KINASE NARS"/>
    <property type="match status" value="1"/>
</dbReference>
<evidence type="ECO:0000256" key="4">
    <source>
        <dbReference type="ARBA" id="ARBA00022553"/>
    </source>
</evidence>
<dbReference type="InterPro" id="IPR003660">
    <property type="entry name" value="HAMP_dom"/>
</dbReference>
<keyword evidence="9 13" id="KW-0067">ATP-binding</keyword>
<accession>A0A3R9Q623</accession>
<dbReference type="PROSITE" id="PS50885">
    <property type="entry name" value="HAMP"/>
    <property type="match status" value="1"/>
</dbReference>
<reference evidence="17 18" key="1">
    <citation type="submission" date="2018-10" db="EMBL/GenBank/DDBJ databases">
        <title>Draft genome sequence of Bacillus salarius IM0101, isolated from a hypersaline soil in Inner Mongolia, China.</title>
        <authorList>
            <person name="Yamprayoonswat W."/>
            <person name="Boonvisut S."/>
            <person name="Jumpathong W."/>
            <person name="Sittihan S."/>
            <person name="Ruangsuj P."/>
            <person name="Wanthongcharoen S."/>
            <person name="Thongpramul N."/>
            <person name="Pimmason S."/>
            <person name="Yu B."/>
            <person name="Yasawong M."/>
        </authorList>
    </citation>
    <scope>NUCLEOTIDE SEQUENCE [LARGE SCALE GENOMIC DNA]</scope>
    <source>
        <strain evidence="17 18">IM0101</strain>
    </source>
</reference>
<dbReference type="GO" id="GO:0046983">
    <property type="term" value="F:protein dimerization activity"/>
    <property type="evidence" value="ECO:0007669"/>
    <property type="project" value="InterPro"/>
</dbReference>
<evidence type="ECO:0000313" key="18">
    <source>
        <dbReference type="Proteomes" id="UP000275076"/>
    </source>
</evidence>
<dbReference type="OrthoDB" id="9795828at2"/>
<keyword evidence="5 13" id="KW-0808">Transferase</keyword>
<comment type="catalytic activity">
    <reaction evidence="1 13">
        <text>ATP + protein L-histidine = ADP + protein N-phospho-L-histidine.</text>
        <dbReference type="EC" id="2.7.13.3"/>
    </reaction>
</comment>
<dbReference type="EC" id="2.7.13.3" evidence="13"/>
<keyword evidence="12 13" id="KW-0472">Membrane</keyword>
<evidence type="ECO:0000256" key="10">
    <source>
        <dbReference type="ARBA" id="ARBA00022989"/>
    </source>
</evidence>
<evidence type="ECO:0000256" key="13">
    <source>
        <dbReference type="PIRNR" id="PIRNR037431"/>
    </source>
</evidence>
<gene>
    <name evidence="17" type="ORF">D7Z54_04280</name>
</gene>
<evidence type="ECO:0000256" key="8">
    <source>
        <dbReference type="ARBA" id="ARBA00022777"/>
    </source>
</evidence>
<dbReference type="Gene3D" id="1.20.5.1930">
    <property type="match status" value="1"/>
</dbReference>
<comment type="subcellular location">
    <subcellularLocation>
        <location evidence="2 13">Cell membrane</location>
        <topology evidence="2 13">Multi-pass membrane protein</topology>
    </subcellularLocation>
</comment>
<dbReference type="PROSITE" id="PS50109">
    <property type="entry name" value="HIS_KIN"/>
    <property type="match status" value="1"/>
</dbReference>
<sequence length="355" mass="40272">MKKMVNIQWDYIRHSLGIAVLSVFLLFLILLSSVEDMMLLLSFESWFQIPVLLLWAFLSLTLAVFIGWRTGRRQKIRMNHLIVSTMALEKGEFSKRTTLEGEDELGVMSTHLNAVANRLQEQAASMQKLSDERVEYQTSIKRDAVADERQRLARELHDAVSQQLFAISMTTAALQKTMNIDCEKSMEQAALIEKMAVNAQGEMRALLMHLRPVSLDGKGLREGLSDLIAELSEKTNVEIKHDIQRVEALGKGMENHLFRIAQEALSNVIRHAEAGNIDFQLKWYNGQLRMKVIDDGIGFHLDNNQKHSSYGLSMMKERVNELGGVIHILSYPGKGTQIDVKVNVLVSDEEEHGRD</sequence>
<dbReference type="Pfam" id="PF02518">
    <property type="entry name" value="HATPase_c"/>
    <property type="match status" value="1"/>
</dbReference>
<dbReference type="SUPFAM" id="SSF55874">
    <property type="entry name" value="ATPase domain of HSP90 chaperone/DNA topoisomerase II/histidine kinase"/>
    <property type="match status" value="1"/>
</dbReference>
<evidence type="ECO:0000256" key="7">
    <source>
        <dbReference type="ARBA" id="ARBA00022741"/>
    </source>
</evidence>
<evidence type="ECO:0000256" key="2">
    <source>
        <dbReference type="ARBA" id="ARBA00004651"/>
    </source>
</evidence>
<dbReference type="Pfam" id="PF07730">
    <property type="entry name" value="HisKA_3"/>
    <property type="match status" value="1"/>
</dbReference>
<feature type="domain" description="Histidine kinase" evidence="15">
    <location>
        <begin position="155"/>
        <end position="346"/>
    </location>
</feature>
<dbReference type="PANTHER" id="PTHR24421">
    <property type="entry name" value="NITRATE/NITRITE SENSOR PROTEIN NARX-RELATED"/>
    <property type="match status" value="1"/>
</dbReference>
<evidence type="ECO:0000256" key="3">
    <source>
        <dbReference type="ARBA" id="ARBA00022475"/>
    </source>
</evidence>
<dbReference type="CDD" id="cd16917">
    <property type="entry name" value="HATPase_UhpB-NarQ-NarX-like"/>
    <property type="match status" value="1"/>
</dbReference>
<protein>
    <recommendedName>
        <fullName evidence="13">Sensor histidine kinase</fullName>
        <ecNumber evidence="13">2.7.13.3</ecNumber>
    </recommendedName>
</protein>
<dbReference type="AlphaFoldDB" id="A0A3R9Q623"/>
<keyword evidence="6 14" id="KW-0812">Transmembrane</keyword>
<feature type="transmembrane region" description="Helical" evidence="14">
    <location>
        <begin position="12"/>
        <end position="34"/>
    </location>
</feature>
<keyword evidence="18" id="KW-1185">Reference proteome</keyword>
<keyword evidence="11 13" id="KW-0902">Two-component regulatory system</keyword>
<dbReference type="GO" id="GO:0000155">
    <property type="term" value="F:phosphorelay sensor kinase activity"/>
    <property type="evidence" value="ECO:0007669"/>
    <property type="project" value="UniProtKB-UniRule"/>
</dbReference>
<dbReference type="InterPro" id="IPR011712">
    <property type="entry name" value="Sig_transdc_His_kin_sub3_dim/P"/>
</dbReference>
<keyword evidence="7 13" id="KW-0547">Nucleotide-binding</keyword>
<dbReference type="InterPro" id="IPR005467">
    <property type="entry name" value="His_kinase_dom"/>
</dbReference>
<feature type="domain" description="HAMP" evidence="16">
    <location>
        <begin position="72"/>
        <end position="124"/>
    </location>
</feature>
<comment type="caution">
    <text evidence="17">The sequence shown here is derived from an EMBL/GenBank/DDBJ whole genome shotgun (WGS) entry which is preliminary data.</text>
</comment>
<dbReference type="PIRSF" id="PIRSF037431">
    <property type="entry name" value="STHK_LiaS"/>
    <property type="match status" value="1"/>
</dbReference>
<keyword evidence="8 13" id="KW-0418">Kinase</keyword>
<dbReference type="GO" id="GO:0005524">
    <property type="term" value="F:ATP binding"/>
    <property type="evidence" value="ECO:0007669"/>
    <property type="project" value="UniProtKB-UniRule"/>
</dbReference>
<evidence type="ECO:0000256" key="5">
    <source>
        <dbReference type="ARBA" id="ARBA00022679"/>
    </source>
</evidence>
<dbReference type="InterPro" id="IPR050482">
    <property type="entry name" value="Sensor_HK_TwoCompSys"/>
</dbReference>
<dbReference type="SMART" id="SM00304">
    <property type="entry name" value="HAMP"/>
    <property type="match status" value="1"/>
</dbReference>
<dbReference type="SMART" id="SM00387">
    <property type="entry name" value="HATPase_c"/>
    <property type="match status" value="1"/>
</dbReference>
<dbReference type="EMBL" id="RBVX01000003">
    <property type="protein sequence ID" value="RSL34382.1"/>
    <property type="molecule type" value="Genomic_DNA"/>
</dbReference>
<evidence type="ECO:0000256" key="6">
    <source>
        <dbReference type="ARBA" id="ARBA00022692"/>
    </source>
</evidence>
<dbReference type="RefSeq" id="WP_125554615.1">
    <property type="nucleotide sequence ID" value="NZ_RBVX01000003.1"/>
</dbReference>
<dbReference type="InterPro" id="IPR017202">
    <property type="entry name" value="LiaS/VraS"/>
</dbReference>
<evidence type="ECO:0000256" key="14">
    <source>
        <dbReference type="SAM" id="Phobius"/>
    </source>
</evidence>
<name>A0A3R9Q623_9BACI</name>
<evidence type="ECO:0000259" key="15">
    <source>
        <dbReference type="PROSITE" id="PS50109"/>
    </source>
</evidence>
<evidence type="ECO:0000259" key="16">
    <source>
        <dbReference type="PROSITE" id="PS50885"/>
    </source>
</evidence>
<evidence type="ECO:0000313" key="17">
    <source>
        <dbReference type="EMBL" id="RSL34382.1"/>
    </source>
</evidence>
<organism evidence="17 18">
    <name type="scientific">Salibacterium salarium</name>
    <dbReference type="NCBI Taxonomy" id="284579"/>
    <lineage>
        <taxon>Bacteria</taxon>
        <taxon>Bacillati</taxon>
        <taxon>Bacillota</taxon>
        <taxon>Bacilli</taxon>
        <taxon>Bacillales</taxon>
        <taxon>Bacillaceae</taxon>
    </lineage>
</organism>
<dbReference type="InterPro" id="IPR036890">
    <property type="entry name" value="HATPase_C_sf"/>
</dbReference>
<evidence type="ECO:0000256" key="1">
    <source>
        <dbReference type="ARBA" id="ARBA00000085"/>
    </source>
</evidence>
<dbReference type="GO" id="GO:0005886">
    <property type="term" value="C:plasma membrane"/>
    <property type="evidence" value="ECO:0007669"/>
    <property type="project" value="UniProtKB-SubCell"/>
</dbReference>
<feature type="transmembrane region" description="Helical" evidence="14">
    <location>
        <begin position="46"/>
        <end position="68"/>
    </location>
</feature>
<dbReference type="Gene3D" id="3.30.565.10">
    <property type="entry name" value="Histidine kinase-like ATPase, C-terminal domain"/>
    <property type="match status" value="1"/>
</dbReference>
<proteinExistence type="predicted"/>
<dbReference type="InterPro" id="IPR003594">
    <property type="entry name" value="HATPase_dom"/>
</dbReference>